<protein>
    <recommendedName>
        <fullName evidence="4">DUF3617 domain-containing protein</fullName>
    </recommendedName>
</protein>
<feature type="chain" id="PRO_5015719737" description="DUF3617 domain-containing protein" evidence="1">
    <location>
        <begin position="23"/>
        <end position="174"/>
    </location>
</feature>
<evidence type="ECO:0000313" key="2">
    <source>
        <dbReference type="EMBL" id="PWF44656.1"/>
    </source>
</evidence>
<gene>
    <name evidence="2" type="ORF">C7C56_019150</name>
</gene>
<reference evidence="2 3" key="1">
    <citation type="submission" date="2018-04" db="EMBL/GenBank/DDBJ databases">
        <title>Massilia violaceinigra sp. nov., a novel purple-pigmented bacterium isolated from Tianshan glacier, Xinjiang, China.</title>
        <authorList>
            <person name="Wang H."/>
        </authorList>
    </citation>
    <scope>NUCLEOTIDE SEQUENCE [LARGE SCALE GENOMIC DNA]</scope>
    <source>
        <strain evidence="2 3">B448-2</strain>
    </source>
</reference>
<accession>A0A2U2HGV4</accession>
<dbReference type="Proteomes" id="UP000241421">
    <property type="component" value="Unassembled WGS sequence"/>
</dbReference>
<evidence type="ECO:0008006" key="4">
    <source>
        <dbReference type="Google" id="ProtNLM"/>
    </source>
</evidence>
<keyword evidence="3" id="KW-1185">Reference proteome</keyword>
<comment type="caution">
    <text evidence="2">The sequence shown here is derived from an EMBL/GenBank/DDBJ whole genome shotgun (WGS) entry which is preliminary data.</text>
</comment>
<dbReference type="PROSITE" id="PS51257">
    <property type="entry name" value="PROKAR_LIPOPROTEIN"/>
    <property type="match status" value="1"/>
</dbReference>
<sequence length="174" mass="19330">MRIQTVLRATCLLAPVALVACAGMDEFMGGMSQGMEQQRIYHMTPAQKEQMRVNQLPLPPAPNLNAKGVIYRCTTGKITSDNKITATDWLVSPPGYYQWTSRNCNVGEHRTRMGGSSKTTCQLGYNPTSMTTSNHSFGFTWVKESINLRTMQYQADSNLEKGGQKLRGSCKVID</sequence>
<keyword evidence="1" id="KW-0732">Signal</keyword>
<dbReference type="EMBL" id="PXWF02000265">
    <property type="protein sequence ID" value="PWF44656.1"/>
    <property type="molecule type" value="Genomic_DNA"/>
</dbReference>
<proteinExistence type="predicted"/>
<feature type="signal peptide" evidence="1">
    <location>
        <begin position="1"/>
        <end position="22"/>
    </location>
</feature>
<evidence type="ECO:0000256" key="1">
    <source>
        <dbReference type="SAM" id="SignalP"/>
    </source>
</evidence>
<name>A0A2U2HGV4_9BURK</name>
<dbReference type="RefSeq" id="WP_106758974.1">
    <property type="nucleotide sequence ID" value="NZ_PXWF02000265.1"/>
</dbReference>
<dbReference type="AlphaFoldDB" id="A0A2U2HGV4"/>
<organism evidence="2 3">
    <name type="scientific">Massilia glaciei</name>
    <dbReference type="NCBI Taxonomy" id="1524097"/>
    <lineage>
        <taxon>Bacteria</taxon>
        <taxon>Pseudomonadati</taxon>
        <taxon>Pseudomonadota</taxon>
        <taxon>Betaproteobacteria</taxon>
        <taxon>Burkholderiales</taxon>
        <taxon>Oxalobacteraceae</taxon>
        <taxon>Telluria group</taxon>
        <taxon>Massilia</taxon>
    </lineage>
</organism>
<evidence type="ECO:0000313" key="3">
    <source>
        <dbReference type="Proteomes" id="UP000241421"/>
    </source>
</evidence>